<name>A0AAN4MV48_BACFG</name>
<evidence type="ECO:0000313" key="2">
    <source>
        <dbReference type="Proteomes" id="UP000022433"/>
    </source>
</evidence>
<dbReference type="AlphaFoldDB" id="A0AAN4MV48"/>
<evidence type="ECO:0000313" key="1">
    <source>
        <dbReference type="EMBL" id="EYA11817.1"/>
    </source>
</evidence>
<dbReference type="EMBL" id="JGEA01000083">
    <property type="protein sequence ID" value="EYA11817.1"/>
    <property type="molecule type" value="Genomic_DNA"/>
</dbReference>
<comment type="caution">
    <text evidence="1">The sequence shown here is derived from an EMBL/GenBank/DDBJ whole genome shotgun (WGS) entry which is preliminary data.</text>
</comment>
<dbReference type="Proteomes" id="UP000022433">
    <property type="component" value="Unassembled WGS sequence"/>
</dbReference>
<proteinExistence type="predicted"/>
<accession>A0AAN4MV48</accession>
<gene>
    <name evidence="1" type="ORF">M104_5161</name>
</gene>
<sequence>MNLQTESEETRRLLPGCHGLTDKIMWENTNNHNKNGIWSNYNLSFSYAILFFRDIY</sequence>
<organism evidence="1 2">
    <name type="scientific">Bacteroides fragilis str. 1007-1-F #10</name>
    <dbReference type="NCBI Taxonomy" id="1339295"/>
    <lineage>
        <taxon>Bacteria</taxon>
        <taxon>Pseudomonadati</taxon>
        <taxon>Bacteroidota</taxon>
        <taxon>Bacteroidia</taxon>
        <taxon>Bacteroidales</taxon>
        <taxon>Bacteroidaceae</taxon>
        <taxon>Bacteroides</taxon>
    </lineage>
</organism>
<protein>
    <submittedName>
        <fullName evidence="1">Uncharacterized protein</fullName>
    </submittedName>
</protein>
<reference evidence="1 2" key="1">
    <citation type="submission" date="2014-02" db="EMBL/GenBank/DDBJ databases">
        <authorList>
            <person name="Sears C."/>
            <person name="Carroll K."/>
            <person name="Sack B.R."/>
            <person name="Qadri F."/>
            <person name="Myers L.L."/>
            <person name="Chung G.-T."/>
            <person name="Escheverria P."/>
            <person name="Fraser C.M."/>
            <person name="Sadzewicz L."/>
            <person name="Shefchek K.A."/>
            <person name="Tallon L."/>
            <person name="Das S.P."/>
            <person name="Daugherty S."/>
            <person name="Mongodin E.F."/>
        </authorList>
    </citation>
    <scope>NUCLEOTIDE SEQUENCE [LARGE SCALE GENOMIC DNA]</scope>
    <source>
        <strain evidence="1 2">1007-1-F #10</strain>
    </source>
</reference>